<dbReference type="InterPro" id="IPR036866">
    <property type="entry name" value="RibonucZ/Hydroxyglut_hydro"/>
</dbReference>
<dbReference type="SUPFAM" id="SSF56281">
    <property type="entry name" value="Metallo-hydrolase/oxidoreductase"/>
    <property type="match status" value="1"/>
</dbReference>
<dbReference type="InterPro" id="IPR001279">
    <property type="entry name" value="Metallo-B-lactamas"/>
</dbReference>
<dbReference type="PIRSF" id="PIRSF038896">
    <property type="entry name" value="NAPE-PLD"/>
    <property type="match status" value="1"/>
</dbReference>
<dbReference type="GO" id="GO:0070290">
    <property type="term" value="F:N-acylphosphatidylethanolamine-specific phospholipase D activity"/>
    <property type="evidence" value="ECO:0007669"/>
    <property type="project" value="InterPro"/>
</dbReference>
<dbReference type="InterPro" id="IPR024884">
    <property type="entry name" value="NAPE-PLD"/>
</dbReference>
<dbReference type="EMBL" id="QZKU01000042">
    <property type="protein sequence ID" value="RJP23892.1"/>
    <property type="molecule type" value="Genomic_DNA"/>
</dbReference>
<dbReference type="PANTHER" id="PTHR15032:SF36">
    <property type="entry name" value="METALLO-BETA-LACTAMASE DOMAIN-CONTAINING PROTEIN"/>
    <property type="match status" value="1"/>
</dbReference>
<evidence type="ECO:0000313" key="3">
    <source>
        <dbReference type="Proteomes" id="UP000265882"/>
    </source>
</evidence>
<comment type="caution">
    <text evidence="2">The sequence shown here is derived from an EMBL/GenBank/DDBJ whole genome shotgun (WGS) entry which is preliminary data.</text>
</comment>
<keyword evidence="2" id="KW-0378">Hydrolase</keyword>
<evidence type="ECO:0000313" key="2">
    <source>
        <dbReference type="EMBL" id="RJP23892.1"/>
    </source>
</evidence>
<dbReference type="GO" id="GO:0005737">
    <property type="term" value="C:cytoplasm"/>
    <property type="evidence" value="ECO:0007669"/>
    <property type="project" value="TreeGrafter"/>
</dbReference>
<accession>A0A3A4NY47</accession>
<gene>
    <name evidence="2" type="ORF">C4520_05475</name>
</gene>
<feature type="domain" description="Metallo-beta-lactamase" evidence="1">
    <location>
        <begin position="15"/>
        <end position="211"/>
    </location>
</feature>
<protein>
    <submittedName>
        <fullName evidence="2">MBL fold metallo-hydrolase</fullName>
    </submittedName>
</protein>
<sequence>MNPQSKRGARITFLGHSSALISIADKNIITDPNLSRRISLFIRRRSALPFTAAALPRIDLALVSHGHYDHLDVPTLKKLGKDVPVVAPPGLERVLKRASRQVITLAPWEQIKLQQVNITAVPAKHFGGRPPLYFCTGYQGYIIEGSAVIYFAGDTGLFDGISDIANRWKIDAALLPVGAYEPPPFRENHMAPEDAVEAAHILRARALIPIHWGAFKLSLEPFTEPIPRLLQAAERAGMKETIRVLEPGESLTIGPLPEREL</sequence>
<dbReference type="AlphaFoldDB" id="A0A3A4NY47"/>
<dbReference type="Proteomes" id="UP000265882">
    <property type="component" value="Unassembled WGS sequence"/>
</dbReference>
<dbReference type="GO" id="GO:0008270">
    <property type="term" value="F:zinc ion binding"/>
    <property type="evidence" value="ECO:0007669"/>
    <property type="project" value="InterPro"/>
</dbReference>
<proteinExistence type="predicted"/>
<name>A0A3A4NY47_ABYX5</name>
<dbReference type="PANTHER" id="PTHR15032">
    <property type="entry name" value="N-ACYL-PHOSPHATIDYLETHANOLAMINE-HYDROLYZING PHOSPHOLIPASE D"/>
    <property type="match status" value="1"/>
</dbReference>
<dbReference type="SMART" id="SM00849">
    <property type="entry name" value="Lactamase_B"/>
    <property type="match status" value="1"/>
</dbReference>
<dbReference type="Pfam" id="PF12706">
    <property type="entry name" value="Lactamase_B_2"/>
    <property type="match status" value="1"/>
</dbReference>
<evidence type="ECO:0000259" key="1">
    <source>
        <dbReference type="SMART" id="SM00849"/>
    </source>
</evidence>
<dbReference type="Gene3D" id="3.60.15.10">
    <property type="entry name" value="Ribonuclease Z/Hydroxyacylglutathione hydrolase-like"/>
    <property type="match status" value="1"/>
</dbReference>
<reference evidence="2 3" key="1">
    <citation type="journal article" date="2017" name="ISME J.">
        <title>Energy and carbon metabolisms in a deep terrestrial subsurface fluid microbial community.</title>
        <authorList>
            <person name="Momper L."/>
            <person name="Jungbluth S.P."/>
            <person name="Lee M.D."/>
            <person name="Amend J.P."/>
        </authorList>
    </citation>
    <scope>NUCLEOTIDE SEQUENCE [LARGE SCALE GENOMIC DNA]</scope>
    <source>
        <strain evidence="2">SURF_5</strain>
    </source>
</reference>
<organism evidence="2 3">
    <name type="scientific">Abyssobacteria bacterium (strain SURF_5)</name>
    <dbReference type="NCBI Taxonomy" id="2093360"/>
    <lineage>
        <taxon>Bacteria</taxon>
        <taxon>Pseudomonadati</taxon>
        <taxon>Candidatus Hydrogenedentota</taxon>
        <taxon>Candidatus Abyssobacteria</taxon>
    </lineage>
</organism>